<protein>
    <submittedName>
        <fullName evidence="2">Putative nuclease</fullName>
    </submittedName>
</protein>
<proteinExistence type="predicted"/>
<feature type="domain" description="GIY-YIG" evidence="1">
    <location>
        <begin position="1"/>
        <end position="76"/>
    </location>
</feature>
<dbReference type="PANTHER" id="PTHR34477:SF1">
    <property type="entry name" value="UPF0213 PROTEIN YHBQ"/>
    <property type="match status" value="1"/>
</dbReference>
<dbReference type="PROSITE" id="PS50164">
    <property type="entry name" value="GIY_YIG"/>
    <property type="match status" value="1"/>
</dbReference>
<dbReference type="CDD" id="cd10456">
    <property type="entry name" value="GIY-YIG_UPF0213"/>
    <property type="match status" value="1"/>
</dbReference>
<dbReference type="OrthoDB" id="297764at2157"/>
<dbReference type="AlphaFoldDB" id="M0M6U1"/>
<dbReference type="InterPro" id="IPR050190">
    <property type="entry name" value="UPF0213_domain"/>
</dbReference>
<keyword evidence="3" id="KW-1185">Reference proteome</keyword>
<dbReference type="RefSeq" id="WP_007690705.1">
    <property type="nucleotide sequence ID" value="NZ_AJRK01000183.1"/>
</dbReference>
<sequence length="85" mass="9843">MSHHVYIVECADGSLYTGYTTDVERRVDEHNAGEGAKYTRGRTPVELRHVETFDEKGRAMSREYEIKSRSRAEKLELCDERATTF</sequence>
<dbReference type="InterPro" id="IPR035901">
    <property type="entry name" value="GIY-YIG_endonuc_sf"/>
</dbReference>
<name>M0M6U1_9EURY</name>
<dbReference type="Gene3D" id="3.40.1440.10">
    <property type="entry name" value="GIY-YIG endonuclease"/>
    <property type="match status" value="1"/>
</dbReference>
<comment type="caution">
    <text evidence="2">The sequence shown here is derived from an EMBL/GenBank/DDBJ whole genome shotgun (WGS) entry which is preliminary data.</text>
</comment>
<dbReference type="InterPro" id="IPR000305">
    <property type="entry name" value="GIY-YIG_endonuc"/>
</dbReference>
<gene>
    <name evidence="2" type="ORF">C447_02912</name>
</gene>
<dbReference type="EMBL" id="AOMB01000007">
    <property type="protein sequence ID" value="EMA41113.1"/>
    <property type="molecule type" value="Genomic_DNA"/>
</dbReference>
<reference evidence="2 3" key="1">
    <citation type="journal article" date="2014" name="PLoS Genet.">
        <title>Phylogenetically driven sequencing of extremely halophilic archaea reveals strategies for static and dynamic osmo-response.</title>
        <authorList>
            <person name="Becker E.A."/>
            <person name="Seitzer P.M."/>
            <person name="Tritt A."/>
            <person name="Larsen D."/>
            <person name="Krusor M."/>
            <person name="Yao A.I."/>
            <person name="Wu D."/>
            <person name="Madern D."/>
            <person name="Eisen J.A."/>
            <person name="Darling A.E."/>
            <person name="Facciotti M.T."/>
        </authorList>
    </citation>
    <scope>NUCLEOTIDE SEQUENCE [LARGE SCALE GENOMIC DNA]</scope>
    <source>
        <strain evidence="2 3">100A6</strain>
    </source>
</reference>
<evidence type="ECO:0000259" key="1">
    <source>
        <dbReference type="PROSITE" id="PS50164"/>
    </source>
</evidence>
<dbReference type="PATRIC" id="fig|1132509.6.peg.688"/>
<dbReference type="eggNOG" id="arCOG04722">
    <property type="taxonomic scope" value="Archaea"/>
</dbReference>
<dbReference type="SUPFAM" id="SSF82771">
    <property type="entry name" value="GIY-YIG endonuclease"/>
    <property type="match status" value="1"/>
</dbReference>
<evidence type="ECO:0000313" key="2">
    <source>
        <dbReference type="EMBL" id="EMA41113.1"/>
    </source>
</evidence>
<dbReference type="PANTHER" id="PTHR34477">
    <property type="entry name" value="UPF0213 PROTEIN YHBQ"/>
    <property type="match status" value="1"/>
</dbReference>
<evidence type="ECO:0000313" key="3">
    <source>
        <dbReference type="Proteomes" id="UP000011566"/>
    </source>
</evidence>
<dbReference type="Pfam" id="PF01541">
    <property type="entry name" value="GIY-YIG"/>
    <property type="match status" value="1"/>
</dbReference>
<accession>M0M6U1</accession>
<organism evidence="2 3">
    <name type="scientific">Halococcus hamelinensis 100A6</name>
    <dbReference type="NCBI Taxonomy" id="1132509"/>
    <lineage>
        <taxon>Archaea</taxon>
        <taxon>Methanobacteriati</taxon>
        <taxon>Methanobacteriota</taxon>
        <taxon>Stenosarchaea group</taxon>
        <taxon>Halobacteria</taxon>
        <taxon>Halobacteriales</taxon>
        <taxon>Halococcaceae</taxon>
        <taxon>Halococcus</taxon>
    </lineage>
</organism>
<dbReference type="Proteomes" id="UP000011566">
    <property type="component" value="Unassembled WGS sequence"/>
</dbReference>